<protein>
    <submittedName>
        <fullName evidence="7">ATP synthase protein I</fullName>
    </submittedName>
</protein>
<keyword evidence="8" id="KW-1185">Reference proteome</keyword>
<comment type="caution">
    <text evidence="7">The sequence shown here is derived from an EMBL/GenBank/DDBJ whole genome shotgun (WGS) entry which is preliminary data.</text>
</comment>
<keyword evidence="2" id="KW-1003">Cell membrane</keyword>
<keyword evidence="4 6" id="KW-1133">Transmembrane helix</keyword>
<gene>
    <name evidence="7" type="ORF">J2W36_003590</name>
</gene>
<accession>A0ABT9SBN5</accession>
<evidence type="ECO:0000256" key="2">
    <source>
        <dbReference type="ARBA" id="ARBA00022475"/>
    </source>
</evidence>
<keyword evidence="3 6" id="KW-0812">Transmembrane</keyword>
<dbReference type="EMBL" id="JAUSRO010000011">
    <property type="protein sequence ID" value="MDP9901324.1"/>
    <property type="molecule type" value="Genomic_DNA"/>
</dbReference>
<evidence type="ECO:0000256" key="5">
    <source>
        <dbReference type="ARBA" id="ARBA00023136"/>
    </source>
</evidence>
<evidence type="ECO:0000256" key="4">
    <source>
        <dbReference type="ARBA" id="ARBA00022989"/>
    </source>
</evidence>
<evidence type="ECO:0000256" key="6">
    <source>
        <dbReference type="SAM" id="Phobius"/>
    </source>
</evidence>
<evidence type="ECO:0000313" key="7">
    <source>
        <dbReference type="EMBL" id="MDP9901324.1"/>
    </source>
</evidence>
<dbReference type="InterPro" id="IPR005598">
    <property type="entry name" value="ATP_synth_I"/>
</dbReference>
<feature type="transmembrane region" description="Helical" evidence="6">
    <location>
        <begin position="64"/>
        <end position="83"/>
    </location>
</feature>
<evidence type="ECO:0000256" key="1">
    <source>
        <dbReference type="ARBA" id="ARBA00004651"/>
    </source>
</evidence>
<dbReference type="RefSeq" id="WP_307691089.1">
    <property type="nucleotide sequence ID" value="NZ_JAUSRO010000011.1"/>
</dbReference>
<comment type="subcellular location">
    <subcellularLocation>
        <location evidence="1">Cell membrane</location>
        <topology evidence="1">Multi-pass membrane protein</topology>
    </subcellularLocation>
</comment>
<sequence>MTTKASEPEIDAEDSDFKPLTAEQARQLREANPEPSPWWVIAAQVVVGLLVAGIAWMWTGRLGAGVSALYGAMAVAIPAALFVRGAMRGSQAGNQSAAMLRFFVWELIKLGLTVAFLAAAPWVVGSLSWLALLAGVVAAIKMYWVALVVRPRLLNRI</sequence>
<evidence type="ECO:0000313" key="8">
    <source>
        <dbReference type="Proteomes" id="UP001226867"/>
    </source>
</evidence>
<dbReference type="Pfam" id="PF03899">
    <property type="entry name" value="ATP-synt_I"/>
    <property type="match status" value="1"/>
</dbReference>
<keyword evidence="5 6" id="KW-0472">Membrane</keyword>
<feature type="transmembrane region" description="Helical" evidence="6">
    <location>
        <begin position="129"/>
        <end position="149"/>
    </location>
</feature>
<organism evidence="7 8">
    <name type="scientific">Variovorax ginsengisoli</name>
    <dbReference type="NCBI Taxonomy" id="363844"/>
    <lineage>
        <taxon>Bacteria</taxon>
        <taxon>Pseudomonadati</taxon>
        <taxon>Pseudomonadota</taxon>
        <taxon>Betaproteobacteria</taxon>
        <taxon>Burkholderiales</taxon>
        <taxon>Comamonadaceae</taxon>
        <taxon>Variovorax</taxon>
    </lineage>
</organism>
<dbReference type="Proteomes" id="UP001226867">
    <property type="component" value="Unassembled WGS sequence"/>
</dbReference>
<feature type="transmembrane region" description="Helical" evidence="6">
    <location>
        <begin position="103"/>
        <end position="123"/>
    </location>
</feature>
<name>A0ABT9SBN5_9BURK</name>
<reference evidence="7 8" key="1">
    <citation type="submission" date="2023-07" db="EMBL/GenBank/DDBJ databases">
        <title>Sorghum-associated microbial communities from plants grown in Nebraska, USA.</title>
        <authorList>
            <person name="Schachtman D."/>
        </authorList>
    </citation>
    <scope>NUCLEOTIDE SEQUENCE [LARGE SCALE GENOMIC DNA]</scope>
    <source>
        <strain evidence="7 8">DS1607</strain>
    </source>
</reference>
<feature type="transmembrane region" description="Helical" evidence="6">
    <location>
        <begin position="38"/>
        <end position="58"/>
    </location>
</feature>
<proteinExistence type="predicted"/>
<evidence type="ECO:0000256" key="3">
    <source>
        <dbReference type="ARBA" id="ARBA00022692"/>
    </source>
</evidence>